<sequence length="278" mass="30063">MAHNILLIGGHGKVSQLLTPHLLARSWTVTSMIRSADQKPTIEKLGKGQPGKLDVLVSSVEDVKSEEDAQKILEQVKPDWVIWSAGAGGSGGAPRTMAVDHDAAIAFTKASIHTPSIKKFLTVSYISSRRNRPSWWSDKDRESAQKVNNEILPTYFKAKVAADEVLTVLAKERYDEEAKKGVAEKDRFHGISLRPGTLTTEKAGGVLMGKITCQGKVSRATVAEAVAAVLETDGSRGWIDFLDGDEDVGAGVKRLIKEGIDSVDGEDFGGMKERVAKL</sequence>
<evidence type="ECO:0000259" key="2">
    <source>
        <dbReference type="Pfam" id="PF13460"/>
    </source>
</evidence>
<dbReference type="OrthoDB" id="10254604at2759"/>
<protein>
    <recommendedName>
        <fullName evidence="2">NAD(P)-binding domain-containing protein</fullName>
    </recommendedName>
</protein>
<dbReference type="InterPro" id="IPR036291">
    <property type="entry name" value="NAD(P)-bd_dom_sf"/>
</dbReference>
<accession>A0A6G1JK80</accession>
<comment type="similarity">
    <text evidence="1">Belongs to the avfA family.</text>
</comment>
<proteinExistence type="inferred from homology"/>
<dbReference type="Proteomes" id="UP000799291">
    <property type="component" value="Unassembled WGS sequence"/>
</dbReference>
<dbReference type="Gene3D" id="3.40.50.720">
    <property type="entry name" value="NAD(P)-binding Rossmann-like Domain"/>
    <property type="match status" value="1"/>
</dbReference>
<dbReference type="SUPFAM" id="SSF51735">
    <property type="entry name" value="NAD(P)-binding Rossmann-fold domains"/>
    <property type="match status" value="1"/>
</dbReference>
<evidence type="ECO:0000313" key="4">
    <source>
        <dbReference type="Proteomes" id="UP000799291"/>
    </source>
</evidence>
<dbReference type="AlphaFoldDB" id="A0A6G1JK80"/>
<evidence type="ECO:0000256" key="1">
    <source>
        <dbReference type="ARBA" id="ARBA00038376"/>
    </source>
</evidence>
<feature type="domain" description="NAD(P)-binding" evidence="2">
    <location>
        <begin position="9"/>
        <end position="232"/>
    </location>
</feature>
<dbReference type="EMBL" id="MU005571">
    <property type="protein sequence ID" value="KAF2690563.1"/>
    <property type="molecule type" value="Genomic_DNA"/>
</dbReference>
<dbReference type="InterPro" id="IPR016040">
    <property type="entry name" value="NAD(P)-bd_dom"/>
</dbReference>
<gene>
    <name evidence="3" type="ORF">K458DRAFT_427270</name>
</gene>
<name>A0A6G1JK80_9PLEO</name>
<evidence type="ECO:0000313" key="3">
    <source>
        <dbReference type="EMBL" id="KAF2690563.1"/>
    </source>
</evidence>
<reference evidence="3" key="1">
    <citation type="journal article" date="2020" name="Stud. Mycol.">
        <title>101 Dothideomycetes genomes: a test case for predicting lifestyles and emergence of pathogens.</title>
        <authorList>
            <person name="Haridas S."/>
            <person name="Albert R."/>
            <person name="Binder M."/>
            <person name="Bloem J."/>
            <person name="Labutti K."/>
            <person name="Salamov A."/>
            <person name="Andreopoulos B."/>
            <person name="Baker S."/>
            <person name="Barry K."/>
            <person name="Bills G."/>
            <person name="Bluhm B."/>
            <person name="Cannon C."/>
            <person name="Castanera R."/>
            <person name="Culley D."/>
            <person name="Daum C."/>
            <person name="Ezra D."/>
            <person name="Gonzalez J."/>
            <person name="Henrissat B."/>
            <person name="Kuo A."/>
            <person name="Liang C."/>
            <person name="Lipzen A."/>
            <person name="Lutzoni F."/>
            <person name="Magnuson J."/>
            <person name="Mondo S."/>
            <person name="Nolan M."/>
            <person name="Ohm R."/>
            <person name="Pangilinan J."/>
            <person name="Park H.-J."/>
            <person name="Ramirez L."/>
            <person name="Alfaro M."/>
            <person name="Sun H."/>
            <person name="Tritt A."/>
            <person name="Yoshinaga Y."/>
            <person name="Zwiers L.-H."/>
            <person name="Turgeon B."/>
            <person name="Goodwin S."/>
            <person name="Spatafora J."/>
            <person name="Crous P."/>
            <person name="Grigoriev I."/>
        </authorList>
    </citation>
    <scope>NUCLEOTIDE SEQUENCE</scope>
    <source>
        <strain evidence="3">CBS 122367</strain>
    </source>
</reference>
<dbReference type="Pfam" id="PF13460">
    <property type="entry name" value="NAD_binding_10"/>
    <property type="match status" value="1"/>
</dbReference>
<dbReference type="PANTHER" id="PTHR15020">
    <property type="entry name" value="FLAVIN REDUCTASE-RELATED"/>
    <property type="match status" value="1"/>
</dbReference>
<dbReference type="PANTHER" id="PTHR15020:SF50">
    <property type="entry name" value="UPF0659 PROTEIN YMR090W"/>
    <property type="match status" value="1"/>
</dbReference>
<organism evidence="3 4">
    <name type="scientific">Lentithecium fluviatile CBS 122367</name>
    <dbReference type="NCBI Taxonomy" id="1168545"/>
    <lineage>
        <taxon>Eukaryota</taxon>
        <taxon>Fungi</taxon>
        <taxon>Dikarya</taxon>
        <taxon>Ascomycota</taxon>
        <taxon>Pezizomycotina</taxon>
        <taxon>Dothideomycetes</taxon>
        <taxon>Pleosporomycetidae</taxon>
        <taxon>Pleosporales</taxon>
        <taxon>Massarineae</taxon>
        <taxon>Lentitheciaceae</taxon>
        <taxon>Lentithecium</taxon>
    </lineage>
</organism>
<keyword evidence="4" id="KW-1185">Reference proteome</keyword>